<evidence type="ECO:0000256" key="7">
    <source>
        <dbReference type="ARBA" id="ARBA00023273"/>
    </source>
</evidence>
<evidence type="ECO:0000313" key="12">
    <source>
        <dbReference type="Proteomes" id="UP000770661"/>
    </source>
</evidence>
<evidence type="ECO:0000256" key="8">
    <source>
        <dbReference type="PROSITE-ProRule" id="PRU00134"/>
    </source>
</evidence>
<dbReference type="EMBL" id="JACEEZ010025617">
    <property type="protein sequence ID" value="KAG0699142.1"/>
    <property type="molecule type" value="Genomic_DNA"/>
</dbReference>
<organism evidence="11 12">
    <name type="scientific">Chionoecetes opilio</name>
    <name type="common">Atlantic snow crab</name>
    <name type="synonym">Cancer opilio</name>
    <dbReference type="NCBI Taxonomy" id="41210"/>
    <lineage>
        <taxon>Eukaryota</taxon>
        <taxon>Metazoa</taxon>
        <taxon>Ecdysozoa</taxon>
        <taxon>Arthropoda</taxon>
        <taxon>Crustacea</taxon>
        <taxon>Multicrustacea</taxon>
        <taxon>Malacostraca</taxon>
        <taxon>Eumalacostraca</taxon>
        <taxon>Eucarida</taxon>
        <taxon>Decapoda</taxon>
        <taxon>Pleocyemata</taxon>
        <taxon>Brachyura</taxon>
        <taxon>Eubrachyura</taxon>
        <taxon>Majoidea</taxon>
        <taxon>Majidae</taxon>
        <taxon>Chionoecetes</taxon>
    </lineage>
</organism>
<dbReference type="InterPro" id="IPR052452">
    <property type="entry name" value="Ankyrin-MYND_dom_contain_2"/>
</dbReference>
<dbReference type="Gene3D" id="6.10.140.2220">
    <property type="match status" value="1"/>
</dbReference>
<dbReference type="PROSITE" id="PS50865">
    <property type="entry name" value="ZF_MYND_2"/>
    <property type="match status" value="1"/>
</dbReference>
<dbReference type="OrthoDB" id="10257049at2759"/>
<dbReference type="PROSITE" id="PS01360">
    <property type="entry name" value="ZF_MYND_1"/>
    <property type="match status" value="1"/>
</dbReference>
<feature type="coiled-coil region" evidence="9">
    <location>
        <begin position="182"/>
        <end position="216"/>
    </location>
</feature>
<keyword evidence="4 8" id="KW-0863">Zinc-finger</keyword>
<sequence length="245" mass="28439">MGNCQDDRDRRCESHQETAVHPAWEGEHHQCPCQPVICVKFHYLAYVLKTLEKELKKADSETQNTDSSIFESIIRKWLRARLSDGFEEQLEYYVRDAIKAFPWVEMPLFIQLVRNMSGNNSGETSSLCILSGCINGQRAFQDDKACSTCGQETKKDLKKCSKCKMAQYCDKCCQKLHWSTHKKFCEKLAMEYRKREKKLEEERSIEEEEEKESKADVVADIEERIKESNDCDKDLASQAKNINVS</sequence>
<reference evidence="11" key="1">
    <citation type="submission" date="2020-07" db="EMBL/GenBank/DDBJ databases">
        <title>The High-quality genome of the commercially important snow crab, Chionoecetes opilio.</title>
        <authorList>
            <person name="Jeong J.-H."/>
            <person name="Ryu S."/>
        </authorList>
    </citation>
    <scope>NUCLEOTIDE SEQUENCE</scope>
    <source>
        <strain evidence="11">MADBK_172401_WGS</strain>
        <tissue evidence="11">Digestive gland</tissue>
    </source>
</reference>
<comment type="subcellular location">
    <subcellularLocation>
        <location evidence="1">Cell projection</location>
    </subcellularLocation>
</comment>
<dbReference type="Pfam" id="PF01753">
    <property type="entry name" value="zf-MYND"/>
    <property type="match status" value="1"/>
</dbReference>
<evidence type="ECO:0000256" key="3">
    <source>
        <dbReference type="ARBA" id="ARBA00022737"/>
    </source>
</evidence>
<dbReference type="InterPro" id="IPR002893">
    <property type="entry name" value="Znf_MYND"/>
</dbReference>
<accession>A0A8J8WMX5</accession>
<evidence type="ECO:0000256" key="2">
    <source>
        <dbReference type="ARBA" id="ARBA00022723"/>
    </source>
</evidence>
<keyword evidence="2" id="KW-0479">Metal-binding</keyword>
<evidence type="ECO:0000313" key="11">
    <source>
        <dbReference type="EMBL" id="KAG0699142.1"/>
    </source>
</evidence>
<evidence type="ECO:0000256" key="4">
    <source>
        <dbReference type="ARBA" id="ARBA00022771"/>
    </source>
</evidence>
<dbReference type="GO" id="GO:0008270">
    <property type="term" value="F:zinc ion binding"/>
    <property type="evidence" value="ECO:0007669"/>
    <property type="project" value="UniProtKB-KW"/>
</dbReference>
<keyword evidence="3" id="KW-0677">Repeat</keyword>
<protein>
    <submittedName>
        <fullName evidence="11">Ankyrin repeat and MYND domain-containing protein 2</fullName>
    </submittedName>
</protein>
<name>A0A8J8WMX5_CHIOP</name>
<evidence type="ECO:0000256" key="9">
    <source>
        <dbReference type="SAM" id="Coils"/>
    </source>
</evidence>
<feature type="domain" description="MYND-type" evidence="10">
    <location>
        <begin position="146"/>
        <end position="185"/>
    </location>
</feature>
<comment type="caution">
    <text evidence="11">The sequence shown here is derived from an EMBL/GenBank/DDBJ whole genome shotgun (WGS) entry which is preliminary data.</text>
</comment>
<keyword evidence="7" id="KW-0966">Cell projection</keyword>
<evidence type="ECO:0000259" key="10">
    <source>
        <dbReference type="PROSITE" id="PS50865"/>
    </source>
</evidence>
<evidence type="ECO:0000256" key="1">
    <source>
        <dbReference type="ARBA" id="ARBA00004316"/>
    </source>
</evidence>
<keyword evidence="12" id="KW-1185">Reference proteome</keyword>
<dbReference type="PANTHER" id="PTHR24150:SF8">
    <property type="entry name" value="ANKYRIN REPEAT AND MYND DOMAIN-CONTAINING PROTEIN 2"/>
    <property type="match status" value="1"/>
</dbReference>
<keyword evidence="6" id="KW-0040">ANK repeat</keyword>
<gene>
    <name evidence="11" type="primary">ANKMY2_0</name>
    <name evidence="11" type="ORF">GWK47_025883</name>
</gene>
<dbReference type="Proteomes" id="UP000770661">
    <property type="component" value="Unassembled WGS sequence"/>
</dbReference>
<keyword evidence="9" id="KW-0175">Coiled coil</keyword>
<dbReference type="AlphaFoldDB" id="A0A8J8WMX5"/>
<dbReference type="GO" id="GO:0042995">
    <property type="term" value="C:cell projection"/>
    <property type="evidence" value="ECO:0007669"/>
    <property type="project" value="UniProtKB-SubCell"/>
</dbReference>
<dbReference type="SUPFAM" id="SSF144232">
    <property type="entry name" value="HIT/MYND zinc finger-like"/>
    <property type="match status" value="1"/>
</dbReference>
<keyword evidence="5" id="KW-0862">Zinc</keyword>
<dbReference type="PANTHER" id="PTHR24150">
    <property type="entry name" value="ANKYRIN REPEAT AND MYND DOMAIN-CONTAINING PROTEIN 2"/>
    <property type="match status" value="1"/>
</dbReference>
<evidence type="ECO:0000256" key="6">
    <source>
        <dbReference type="ARBA" id="ARBA00023043"/>
    </source>
</evidence>
<proteinExistence type="predicted"/>
<evidence type="ECO:0000256" key="5">
    <source>
        <dbReference type="ARBA" id="ARBA00022833"/>
    </source>
</evidence>